<dbReference type="EMBL" id="CP045836">
    <property type="protein sequence ID" value="QGG54060.1"/>
    <property type="molecule type" value="Genomic_DNA"/>
</dbReference>
<dbReference type="Proteomes" id="UP000373269">
    <property type="component" value="Plasmid unnamed"/>
</dbReference>
<accession>A0ABX6DGX0</accession>
<geneLocation type="plasmid" evidence="1 3">
    <name>unnamed</name>
</geneLocation>
<gene>
    <name evidence="1" type="ORF">GDS87_24380</name>
    <name evidence="2" type="ORF">GDS87_24660</name>
</gene>
<evidence type="ECO:0000313" key="3">
    <source>
        <dbReference type="Proteomes" id="UP000373269"/>
    </source>
</evidence>
<keyword evidence="1" id="KW-0614">Plasmid</keyword>
<dbReference type="EMBL" id="CP045836">
    <property type="protein sequence ID" value="QGG54115.1"/>
    <property type="molecule type" value="Genomic_DNA"/>
</dbReference>
<evidence type="ECO:0000313" key="1">
    <source>
        <dbReference type="EMBL" id="QGG54060.1"/>
    </source>
</evidence>
<dbReference type="RefSeq" id="WP_139535915.1">
    <property type="nucleotide sequence ID" value="NZ_CP045836.1"/>
</dbReference>
<keyword evidence="3" id="KW-1185">Reference proteome</keyword>
<evidence type="ECO:0000313" key="2">
    <source>
        <dbReference type="EMBL" id="QGG54115.1"/>
    </source>
</evidence>
<sequence>MAITNNGTEVTLPSSILPTGYTKPSTTTFTDWEYKRELTLNVTKATVENATRATTLTNIVDNGTVGIDAQIDAILAADFDATDTVTAYTEFYKIESNIPVNATGDFYTNTAVSYVCYCRLYVKVA</sequence>
<name>A0ABX6DGX0_9BACI</name>
<organism evidence="1 3">
    <name type="scientific">Lysinibacillus pakistanensis</name>
    <dbReference type="NCBI Taxonomy" id="759811"/>
    <lineage>
        <taxon>Bacteria</taxon>
        <taxon>Bacillati</taxon>
        <taxon>Bacillota</taxon>
        <taxon>Bacilli</taxon>
        <taxon>Bacillales</taxon>
        <taxon>Bacillaceae</taxon>
        <taxon>Lysinibacillus</taxon>
    </lineage>
</organism>
<reference evidence="1 3" key="1">
    <citation type="submission" date="2019-11" db="EMBL/GenBank/DDBJ databases">
        <title>Whole Genome Sequencing and Comparative Genomic Analyses of Lysinibacillus pakistanensis LZH-9, a Halotolerant Strain with Excellent COD Removal Capability.</title>
        <authorList>
            <person name="Zhou H."/>
        </authorList>
    </citation>
    <scope>NUCLEOTIDE SEQUENCE [LARGE SCALE GENOMIC DNA]</scope>
    <source>
        <strain evidence="1 3">LZH-9</strain>
        <plasmid evidence="1 3">unnamed</plasmid>
    </source>
</reference>
<proteinExistence type="predicted"/>
<protein>
    <submittedName>
        <fullName evidence="1">Uncharacterized protein</fullName>
    </submittedName>
</protein>